<reference evidence="2 3" key="1">
    <citation type="submission" date="2019-06" db="EMBL/GenBank/DDBJ databases">
        <title>Flavobacteriaceae Paucihalobacterium erythroidium CWB-1, complete genome.</title>
        <authorList>
            <person name="Wu S."/>
        </authorList>
    </citation>
    <scope>NUCLEOTIDE SEQUENCE [LARGE SCALE GENOMIC DNA]</scope>
    <source>
        <strain evidence="2 3">CWB-1</strain>
    </source>
</reference>
<evidence type="ECO:0000313" key="2">
    <source>
        <dbReference type="EMBL" id="TPV35439.1"/>
    </source>
</evidence>
<accession>A0A506PPE6</accession>
<dbReference type="PANTHER" id="PTHR43031">
    <property type="entry name" value="FAD-DEPENDENT OXIDOREDUCTASE"/>
    <property type="match status" value="1"/>
</dbReference>
<dbReference type="InterPro" id="IPR036873">
    <property type="entry name" value="Rhodanese-like_dom_sf"/>
</dbReference>
<proteinExistence type="predicted"/>
<dbReference type="SMART" id="SM00450">
    <property type="entry name" value="RHOD"/>
    <property type="match status" value="1"/>
</dbReference>
<comment type="caution">
    <text evidence="2">The sequence shown here is derived from an EMBL/GenBank/DDBJ whole genome shotgun (WGS) entry which is preliminary data.</text>
</comment>
<dbReference type="PROSITE" id="PS50206">
    <property type="entry name" value="RHODANESE_3"/>
    <property type="match status" value="1"/>
</dbReference>
<dbReference type="Pfam" id="PF00581">
    <property type="entry name" value="Rhodanese"/>
    <property type="match status" value="1"/>
</dbReference>
<dbReference type="InterPro" id="IPR001763">
    <property type="entry name" value="Rhodanese-like_dom"/>
</dbReference>
<dbReference type="Proteomes" id="UP000317332">
    <property type="component" value="Unassembled WGS sequence"/>
</dbReference>
<dbReference type="EMBL" id="VHIQ01000001">
    <property type="protein sequence ID" value="TPV35439.1"/>
    <property type="molecule type" value="Genomic_DNA"/>
</dbReference>
<organism evidence="2 3">
    <name type="scientific">Paucihalobacter ruber</name>
    <dbReference type="NCBI Taxonomy" id="2567861"/>
    <lineage>
        <taxon>Bacteria</taxon>
        <taxon>Pseudomonadati</taxon>
        <taxon>Bacteroidota</taxon>
        <taxon>Flavobacteriia</taxon>
        <taxon>Flavobacteriales</taxon>
        <taxon>Flavobacteriaceae</taxon>
        <taxon>Paucihalobacter</taxon>
    </lineage>
</organism>
<keyword evidence="3" id="KW-1185">Reference proteome</keyword>
<dbReference type="AlphaFoldDB" id="A0A506PPE6"/>
<dbReference type="CDD" id="cd00158">
    <property type="entry name" value="RHOD"/>
    <property type="match status" value="1"/>
</dbReference>
<dbReference type="InterPro" id="IPR050229">
    <property type="entry name" value="GlpE_sulfurtransferase"/>
</dbReference>
<evidence type="ECO:0000259" key="1">
    <source>
        <dbReference type="PROSITE" id="PS50206"/>
    </source>
</evidence>
<dbReference type="PROSITE" id="PS51257">
    <property type="entry name" value="PROKAR_LIPOPROTEIN"/>
    <property type="match status" value="1"/>
</dbReference>
<dbReference type="OrthoDB" id="9808735at2"/>
<dbReference type="SUPFAM" id="SSF52821">
    <property type="entry name" value="Rhodanese/Cell cycle control phosphatase"/>
    <property type="match status" value="1"/>
</dbReference>
<dbReference type="RefSeq" id="WP_140988448.1">
    <property type="nucleotide sequence ID" value="NZ_VHIQ01000001.1"/>
</dbReference>
<feature type="domain" description="Rhodanese" evidence="1">
    <location>
        <begin position="41"/>
        <end position="131"/>
    </location>
</feature>
<dbReference type="Gene3D" id="3.40.250.10">
    <property type="entry name" value="Rhodanese-like domain"/>
    <property type="match status" value="1"/>
</dbReference>
<sequence>MYFKIKHLTILFLTFSLASCIKEDKGAVQLVSPEEMLELQNDKSVQVVDVRTSTEHTLEAIPNSQNIDFNSPTFDDEVSRLDKNRPVLLYCKTGRRSAECAKKLENAGFVKIYELQGGISRWKYEGFSVESKS</sequence>
<gene>
    <name evidence="2" type="ORF">FJ651_00525</name>
</gene>
<evidence type="ECO:0000313" key="3">
    <source>
        <dbReference type="Proteomes" id="UP000317332"/>
    </source>
</evidence>
<protein>
    <submittedName>
        <fullName evidence="2">Rhodanese-like domain-containing protein</fullName>
    </submittedName>
</protein>
<name>A0A506PPE6_9FLAO</name>
<dbReference type="PANTHER" id="PTHR43031:SF1">
    <property type="entry name" value="PYRIDINE NUCLEOTIDE-DISULPHIDE OXIDOREDUCTASE"/>
    <property type="match status" value="1"/>
</dbReference>